<dbReference type="SUPFAM" id="SSF89447">
    <property type="entry name" value="AbrB/MazE/MraZ-like"/>
    <property type="match status" value="1"/>
</dbReference>
<dbReference type="AlphaFoldDB" id="A0A1F7IGH6"/>
<dbReference type="SMART" id="SM00966">
    <property type="entry name" value="SpoVT_AbrB"/>
    <property type="match status" value="1"/>
</dbReference>
<protein>
    <recommendedName>
        <fullName evidence="1">SpoVT-AbrB domain-containing protein</fullName>
    </recommendedName>
</protein>
<sequence>MQNQTQVSIVKVMDRGLLVIPKKIREKAEVFKGSYIKIIYKNGQIILEPLVDQFTNKPLKKPKRDLILRKAKYSKKERFNKIMSIGKIKWTKEDDEFLAEGRRQIEDRLNKYDKLLSHENSD</sequence>
<dbReference type="Gene3D" id="2.10.260.10">
    <property type="match status" value="1"/>
</dbReference>
<reference evidence="2 3" key="1">
    <citation type="journal article" date="2016" name="Nat. Commun.">
        <title>Thousands of microbial genomes shed light on interconnected biogeochemical processes in an aquifer system.</title>
        <authorList>
            <person name="Anantharaman K."/>
            <person name="Brown C.T."/>
            <person name="Hug L.A."/>
            <person name="Sharon I."/>
            <person name="Castelle C.J."/>
            <person name="Probst A.J."/>
            <person name="Thomas B.C."/>
            <person name="Singh A."/>
            <person name="Wilkins M.J."/>
            <person name="Karaoz U."/>
            <person name="Brodie E.L."/>
            <person name="Williams K.H."/>
            <person name="Hubbard S.S."/>
            <person name="Banfield J.F."/>
        </authorList>
    </citation>
    <scope>NUCLEOTIDE SEQUENCE [LARGE SCALE GENOMIC DNA]</scope>
</reference>
<dbReference type="NCBIfam" id="TIGR01439">
    <property type="entry name" value="lp_hng_hel_AbrB"/>
    <property type="match status" value="1"/>
</dbReference>
<proteinExistence type="predicted"/>
<evidence type="ECO:0000259" key="1">
    <source>
        <dbReference type="SMART" id="SM00966"/>
    </source>
</evidence>
<dbReference type="InterPro" id="IPR037914">
    <property type="entry name" value="SpoVT-AbrB_sf"/>
</dbReference>
<evidence type="ECO:0000313" key="3">
    <source>
        <dbReference type="Proteomes" id="UP000177698"/>
    </source>
</evidence>
<gene>
    <name evidence="2" type="ORF">A2954_01325</name>
</gene>
<comment type="caution">
    <text evidence="2">The sequence shown here is derived from an EMBL/GenBank/DDBJ whole genome shotgun (WGS) entry which is preliminary data.</text>
</comment>
<dbReference type="GO" id="GO:0003677">
    <property type="term" value="F:DNA binding"/>
    <property type="evidence" value="ECO:0007669"/>
    <property type="project" value="InterPro"/>
</dbReference>
<dbReference type="STRING" id="1802056.A2954_01325"/>
<dbReference type="EMBL" id="MGAG01000002">
    <property type="protein sequence ID" value="OGK42466.1"/>
    <property type="molecule type" value="Genomic_DNA"/>
</dbReference>
<accession>A0A1F7IGH6</accession>
<organism evidence="2 3">
    <name type="scientific">Candidatus Roizmanbacteria bacterium RIFCSPLOWO2_01_FULL_37_12</name>
    <dbReference type="NCBI Taxonomy" id="1802056"/>
    <lineage>
        <taxon>Bacteria</taxon>
        <taxon>Candidatus Roizmaniibacteriota</taxon>
    </lineage>
</organism>
<feature type="domain" description="SpoVT-AbrB" evidence="1">
    <location>
        <begin position="10"/>
        <end position="55"/>
    </location>
</feature>
<name>A0A1F7IGH6_9BACT</name>
<dbReference type="Proteomes" id="UP000177698">
    <property type="component" value="Unassembled WGS sequence"/>
</dbReference>
<evidence type="ECO:0000313" key="2">
    <source>
        <dbReference type="EMBL" id="OGK42466.1"/>
    </source>
</evidence>
<dbReference type="InterPro" id="IPR007159">
    <property type="entry name" value="SpoVT-AbrB_dom"/>
</dbReference>